<name>A0AAF0W6N1_DAUCS</name>
<dbReference type="AlphaFoldDB" id="A0AAF0W6N1"/>
<evidence type="ECO:0000313" key="1">
    <source>
        <dbReference type="EMBL" id="WOG82583.1"/>
    </source>
</evidence>
<reference evidence="1" key="2">
    <citation type="submission" date="2022-03" db="EMBL/GenBank/DDBJ databases">
        <title>Draft title - Genomic analysis of global carrot germplasm unveils the trajectory of domestication and the origin of high carotenoid orange carrot.</title>
        <authorList>
            <person name="Iorizzo M."/>
            <person name="Ellison S."/>
            <person name="Senalik D."/>
            <person name="Macko-Podgorni A."/>
            <person name="Grzebelus D."/>
            <person name="Bostan H."/>
            <person name="Rolling W."/>
            <person name="Curaba J."/>
            <person name="Simon P."/>
        </authorList>
    </citation>
    <scope>NUCLEOTIDE SEQUENCE</scope>
    <source>
        <tissue evidence="1">Leaf</tissue>
    </source>
</reference>
<dbReference type="Proteomes" id="UP000077755">
    <property type="component" value="Chromosome 1"/>
</dbReference>
<organism evidence="1 2">
    <name type="scientific">Daucus carota subsp. sativus</name>
    <name type="common">Carrot</name>
    <dbReference type="NCBI Taxonomy" id="79200"/>
    <lineage>
        <taxon>Eukaryota</taxon>
        <taxon>Viridiplantae</taxon>
        <taxon>Streptophyta</taxon>
        <taxon>Embryophyta</taxon>
        <taxon>Tracheophyta</taxon>
        <taxon>Spermatophyta</taxon>
        <taxon>Magnoliopsida</taxon>
        <taxon>eudicotyledons</taxon>
        <taxon>Gunneridae</taxon>
        <taxon>Pentapetalae</taxon>
        <taxon>asterids</taxon>
        <taxon>campanulids</taxon>
        <taxon>Apiales</taxon>
        <taxon>Apiaceae</taxon>
        <taxon>Apioideae</taxon>
        <taxon>Scandiceae</taxon>
        <taxon>Daucinae</taxon>
        <taxon>Daucus</taxon>
        <taxon>Daucus sect. Daucus</taxon>
    </lineage>
</organism>
<protein>
    <submittedName>
        <fullName evidence="1">Uncharacterized protein</fullName>
    </submittedName>
</protein>
<evidence type="ECO:0000313" key="2">
    <source>
        <dbReference type="Proteomes" id="UP000077755"/>
    </source>
</evidence>
<sequence length="36" mass="4299">MEFIRIRELMDLWFEIRSSRVALIGGNHTSARFCSR</sequence>
<proteinExistence type="predicted"/>
<dbReference type="EMBL" id="CP093343">
    <property type="protein sequence ID" value="WOG82583.1"/>
    <property type="molecule type" value="Genomic_DNA"/>
</dbReference>
<accession>A0AAF0W6N1</accession>
<gene>
    <name evidence="1" type="ORF">DCAR_0101748</name>
</gene>
<keyword evidence="2" id="KW-1185">Reference proteome</keyword>
<reference evidence="1" key="1">
    <citation type="journal article" date="2016" name="Nat. Genet.">
        <title>A high-quality carrot genome assembly provides new insights into carotenoid accumulation and asterid genome evolution.</title>
        <authorList>
            <person name="Iorizzo M."/>
            <person name="Ellison S."/>
            <person name="Senalik D."/>
            <person name="Zeng P."/>
            <person name="Satapoomin P."/>
            <person name="Huang J."/>
            <person name="Bowman M."/>
            <person name="Iovene M."/>
            <person name="Sanseverino W."/>
            <person name="Cavagnaro P."/>
            <person name="Yildiz M."/>
            <person name="Macko-Podgorni A."/>
            <person name="Moranska E."/>
            <person name="Grzebelus E."/>
            <person name="Grzebelus D."/>
            <person name="Ashrafi H."/>
            <person name="Zheng Z."/>
            <person name="Cheng S."/>
            <person name="Spooner D."/>
            <person name="Van Deynze A."/>
            <person name="Simon P."/>
        </authorList>
    </citation>
    <scope>NUCLEOTIDE SEQUENCE</scope>
    <source>
        <tissue evidence="1">Leaf</tissue>
    </source>
</reference>